<proteinExistence type="predicted"/>
<keyword evidence="2" id="KW-1185">Reference proteome</keyword>
<dbReference type="RefSeq" id="WP_311402710.1">
    <property type="nucleotide sequence ID" value="NZ_JAVRBG010000019.1"/>
</dbReference>
<protein>
    <submittedName>
        <fullName evidence="1">Uncharacterized protein</fullName>
    </submittedName>
</protein>
<name>A0ABU2KM87_9FLAO</name>
<evidence type="ECO:0000313" key="1">
    <source>
        <dbReference type="EMBL" id="MDT0295782.1"/>
    </source>
</evidence>
<accession>A0ABU2KM87</accession>
<comment type="caution">
    <text evidence="1">The sequence shown here is derived from an EMBL/GenBank/DDBJ whole genome shotgun (WGS) entry which is preliminary data.</text>
</comment>
<gene>
    <name evidence="1" type="ORF">RLT85_14210</name>
</gene>
<reference evidence="2" key="1">
    <citation type="submission" date="2023-07" db="EMBL/GenBank/DDBJ databases">
        <title>Isolating and identifying novel microbial strains from the Mariana Trench.</title>
        <authorList>
            <person name="Fu H."/>
        </authorList>
    </citation>
    <scope>NUCLEOTIDE SEQUENCE [LARGE SCALE GENOMIC DNA]</scope>
    <source>
        <strain evidence="2">T-y2</strain>
    </source>
</reference>
<sequence length="130" mass="15245">MAYPKLVIYVRKILLRIRGKVFRKYIKENDINQEILLRAGQSKSLDSLPVLVFTATVQYREAQKEKYRSEGIDPNEQVRKWFKMQKELKELSTEGEQFIMEANHGSIITKKENAEIINDEILLMAKAIDE</sequence>
<evidence type="ECO:0000313" key="2">
    <source>
        <dbReference type="Proteomes" id="UP001182991"/>
    </source>
</evidence>
<organism evidence="1 2">
    <name type="scientific">Mesonia ostreae</name>
    <dbReference type="NCBI Taxonomy" id="861110"/>
    <lineage>
        <taxon>Bacteria</taxon>
        <taxon>Pseudomonadati</taxon>
        <taxon>Bacteroidota</taxon>
        <taxon>Flavobacteriia</taxon>
        <taxon>Flavobacteriales</taxon>
        <taxon>Flavobacteriaceae</taxon>
        <taxon>Mesonia</taxon>
    </lineage>
</organism>
<dbReference type="EMBL" id="JAVRBG010000019">
    <property type="protein sequence ID" value="MDT0295782.1"/>
    <property type="molecule type" value="Genomic_DNA"/>
</dbReference>
<dbReference type="Proteomes" id="UP001182991">
    <property type="component" value="Unassembled WGS sequence"/>
</dbReference>